<sequence>MTESKKSKDVYTIRDVTHDSIVTVHGRGQTYLIGLGVDGNLRVVPTQETTAPGVCVTLLQLTIADTGGMVLAPINLDLMCTINGEDLAGEINLISGVPIEVADRTLRIYQGGVPGRKLPLTPGLAVKASPPPKPGRDQEPATKESPPHGERSHLPPIDPELLTDIKSTDKLANLAGSFLTKQINQYTDTKLSAAITDQIFTFLQEVAGYQRAIIVAYILEISQSLEEMPESERDRPLHKPSVRLLVELLRQIMDPLSHVVLCLQLLRTFSHFPDNLVVMVNCQATPAVLGCMAVYPEVTEIQQYGLDILAKIATYRPKPGEKIPLRETALEMILRSIQHHKKSVLIVPPGCRTLVNLTSSLQENLDNFLSTDLGSFPEVEEAIEKYDNLLRHIFQHAIPVVQSVLQEYPSNLDVKTEGRRFFYNYSRMTQFTNKKKLRVDFGSAITEPAHSFTETLTTPTMFVSNQNQEEVTQGILRDPKQKKYTDMLDRKVHFPDDVGPLDSLTSSEDESDPDLVTPVVEPKLVVKETVVLSEDAAEALRRRVDAEEEEERDPQFSVGVPQDENDPPDPLTDRGAGDRFTSEMVINLGPQGDIEDVTAKCGGTSITIETNPSPTSPVSIFCPTLSCNGHVRNSDPICQEEGHNTHMVRHNPRDMLYEDCDSVKKVKNVNSNQEPVQLNHGNDKSEGCEDCGGSAQGSKVKDTQPKTSPHSAKPHVLSSLSEDDEEEEDYIPMNFPQMDLKGGPVGEEAVRLRKDHLTPDTEELRYSVSDVSLCTKVIRVQVSHYISSLVFGGEDAQALSVIDKPLYTLLATSEAPKGLLNYTKSQFEDSKTLMDIDTAFLISVIDAIRYRSLFHDLVQKSVVEVMNCMFGRYSRDVLRFTVICLMSLFENERLRSLLAERTFLTEVMEIMTKLCSALQKDIPTIQELQRLMSNITPIE</sequence>
<dbReference type="EnsemblMetazoa" id="G31258.1">
    <property type="protein sequence ID" value="G31258.1:cds"/>
    <property type="gene ID" value="G31258"/>
</dbReference>
<feature type="region of interest" description="Disordered" evidence="1">
    <location>
        <begin position="120"/>
        <end position="160"/>
    </location>
</feature>
<dbReference type="OMA" id="AHHRRDI"/>
<proteinExistence type="predicted"/>
<dbReference type="OrthoDB" id="6138244at2759"/>
<dbReference type="AlphaFoldDB" id="A0A8W8M6W8"/>
<dbReference type="Gene3D" id="1.25.10.10">
    <property type="entry name" value="Leucine-rich Repeat Variant"/>
    <property type="match status" value="1"/>
</dbReference>
<accession>A0A8W8M6W8</accession>
<dbReference type="InterPro" id="IPR016024">
    <property type="entry name" value="ARM-type_fold"/>
</dbReference>
<feature type="compositionally biased region" description="Basic and acidic residues" evidence="1">
    <location>
        <begin position="134"/>
        <end position="153"/>
    </location>
</feature>
<protein>
    <submittedName>
        <fullName evidence="2">Uncharacterized protein</fullName>
    </submittedName>
</protein>
<reference evidence="2" key="1">
    <citation type="submission" date="2022-08" db="UniProtKB">
        <authorList>
            <consortium name="EnsemblMetazoa"/>
        </authorList>
    </citation>
    <scope>IDENTIFICATION</scope>
    <source>
        <strain evidence="2">05x7-T-G4-1.051#20</strain>
    </source>
</reference>
<organism evidence="2 3">
    <name type="scientific">Magallana gigas</name>
    <name type="common">Pacific oyster</name>
    <name type="synonym">Crassostrea gigas</name>
    <dbReference type="NCBI Taxonomy" id="29159"/>
    <lineage>
        <taxon>Eukaryota</taxon>
        <taxon>Metazoa</taxon>
        <taxon>Spiralia</taxon>
        <taxon>Lophotrochozoa</taxon>
        <taxon>Mollusca</taxon>
        <taxon>Bivalvia</taxon>
        <taxon>Autobranchia</taxon>
        <taxon>Pteriomorphia</taxon>
        <taxon>Ostreida</taxon>
        <taxon>Ostreoidea</taxon>
        <taxon>Ostreidae</taxon>
        <taxon>Magallana</taxon>
    </lineage>
</organism>
<feature type="region of interest" description="Disordered" evidence="1">
    <location>
        <begin position="491"/>
        <end position="515"/>
    </location>
</feature>
<keyword evidence="3" id="KW-1185">Reference proteome</keyword>
<feature type="region of interest" description="Disordered" evidence="1">
    <location>
        <begin position="541"/>
        <end position="577"/>
    </location>
</feature>
<dbReference type="Proteomes" id="UP000005408">
    <property type="component" value="Unassembled WGS sequence"/>
</dbReference>
<evidence type="ECO:0000313" key="2">
    <source>
        <dbReference type="EnsemblMetazoa" id="G31258.1:cds"/>
    </source>
</evidence>
<evidence type="ECO:0000256" key="1">
    <source>
        <dbReference type="SAM" id="MobiDB-lite"/>
    </source>
</evidence>
<name>A0A8W8M6W8_MAGGI</name>
<dbReference type="InterPro" id="IPR011989">
    <property type="entry name" value="ARM-like"/>
</dbReference>
<evidence type="ECO:0000313" key="3">
    <source>
        <dbReference type="Proteomes" id="UP000005408"/>
    </source>
</evidence>
<dbReference type="SUPFAM" id="SSF48371">
    <property type="entry name" value="ARM repeat"/>
    <property type="match status" value="1"/>
</dbReference>
<feature type="region of interest" description="Disordered" evidence="1">
    <location>
        <begin position="668"/>
        <end position="727"/>
    </location>
</feature>
<feature type="compositionally biased region" description="Polar residues" evidence="1">
    <location>
        <begin position="668"/>
        <end position="680"/>
    </location>
</feature>